<accession>A0A6V8N5S2</accession>
<evidence type="ECO:0008006" key="3">
    <source>
        <dbReference type="Google" id="ProtNLM"/>
    </source>
</evidence>
<evidence type="ECO:0000313" key="1">
    <source>
        <dbReference type="EMBL" id="GFO67908.1"/>
    </source>
</evidence>
<keyword evidence="2" id="KW-1185">Reference proteome</keyword>
<reference evidence="2" key="1">
    <citation type="submission" date="2020-06" db="EMBL/GenBank/DDBJ databases">
        <title>Draft genomic sequecing of Geomonas sp. Red745.</title>
        <authorList>
            <person name="Itoh H."/>
            <person name="Xu Z.X."/>
            <person name="Ushijima N."/>
            <person name="Masuda Y."/>
            <person name="Shiratori Y."/>
            <person name="Senoo K."/>
        </authorList>
    </citation>
    <scope>NUCLEOTIDE SEQUENCE [LARGE SCALE GENOMIC DNA]</scope>
    <source>
        <strain evidence="2">Red745</strain>
    </source>
</reference>
<name>A0A6V8N5S2_9BACT</name>
<gene>
    <name evidence="1" type="ORF">GMLC_14870</name>
</gene>
<protein>
    <recommendedName>
        <fullName evidence="3">RNA polymerase sigma-70 region 4 domain-containing protein</fullName>
    </recommendedName>
</protein>
<organism evidence="1 2">
    <name type="scientific">Geomonas limicola</name>
    <dbReference type="NCBI Taxonomy" id="2740186"/>
    <lineage>
        <taxon>Bacteria</taxon>
        <taxon>Pseudomonadati</taxon>
        <taxon>Thermodesulfobacteriota</taxon>
        <taxon>Desulfuromonadia</taxon>
        <taxon>Geobacterales</taxon>
        <taxon>Geobacteraceae</taxon>
        <taxon>Geomonas</taxon>
    </lineage>
</organism>
<evidence type="ECO:0000313" key="2">
    <source>
        <dbReference type="Proteomes" id="UP000587586"/>
    </source>
</evidence>
<dbReference type="RefSeq" id="WP_183360448.1">
    <property type="nucleotide sequence ID" value="NZ_BLXZ01000003.1"/>
</dbReference>
<sequence>MALKPTWLVYLKMGQELSRHLDTNCTYEEIGACLGVSKQAARAETLVALGKLAYQLKKMWGKECG</sequence>
<dbReference type="EMBL" id="BLXZ01000003">
    <property type="protein sequence ID" value="GFO67908.1"/>
    <property type="molecule type" value="Genomic_DNA"/>
</dbReference>
<comment type="caution">
    <text evidence="1">The sequence shown here is derived from an EMBL/GenBank/DDBJ whole genome shotgun (WGS) entry which is preliminary data.</text>
</comment>
<dbReference type="Proteomes" id="UP000587586">
    <property type="component" value="Unassembled WGS sequence"/>
</dbReference>
<proteinExistence type="predicted"/>
<dbReference type="AlphaFoldDB" id="A0A6V8N5S2"/>